<dbReference type="PANTHER" id="PTHR43537:SF52">
    <property type="entry name" value="FATTY ACID METABOLISM REGULATOR PROTEIN"/>
    <property type="match status" value="1"/>
</dbReference>
<accession>A0A1T4YZC8</accession>
<evidence type="ECO:0000259" key="4">
    <source>
        <dbReference type="PROSITE" id="PS50949"/>
    </source>
</evidence>
<evidence type="ECO:0000256" key="3">
    <source>
        <dbReference type="ARBA" id="ARBA00023163"/>
    </source>
</evidence>
<dbReference type="GO" id="GO:0019217">
    <property type="term" value="P:regulation of fatty acid metabolic process"/>
    <property type="evidence" value="ECO:0007669"/>
    <property type="project" value="InterPro"/>
</dbReference>
<organism evidence="5 6">
    <name type="scientific">Sporosarcina newyorkensis</name>
    <dbReference type="NCBI Taxonomy" id="759851"/>
    <lineage>
        <taxon>Bacteria</taxon>
        <taxon>Bacillati</taxon>
        <taxon>Bacillota</taxon>
        <taxon>Bacilli</taxon>
        <taxon>Bacillales</taxon>
        <taxon>Caryophanaceae</taxon>
        <taxon>Sporosarcina</taxon>
    </lineage>
</organism>
<dbReference type="GO" id="GO:0003677">
    <property type="term" value="F:DNA binding"/>
    <property type="evidence" value="ECO:0007669"/>
    <property type="project" value="UniProtKB-KW"/>
</dbReference>
<dbReference type="InterPro" id="IPR028374">
    <property type="entry name" value="FadR_C"/>
</dbReference>
<keyword evidence="1" id="KW-0805">Transcription regulation</keyword>
<dbReference type="SMART" id="SM00345">
    <property type="entry name" value="HTH_GNTR"/>
    <property type="match status" value="1"/>
</dbReference>
<dbReference type="EMBL" id="FUYJ01000012">
    <property type="protein sequence ID" value="SKB07149.1"/>
    <property type="molecule type" value="Genomic_DNA"/>
</dbReference>
<name>A0A1T4YZC8_9BACL</name>
<feature type="domain" description="HTH gntR-type" evidence="4">
    <location>
        <begin position="1"/>
        <end position="69"/>
    </location>
</feature>
<gene>
    <name evidence="5" type="ORF">SAMN04244570_0317</name>
</gene>
<dbReference type="Proteomes" id="UP000190042">
    <property type="component" value="Unassembled WGS sequence"/>
</dbReference>
<dbReference type="SUPFAM" id="SSF46785">
    <property type="entry name" value="Winged helix' DNA-binding domain"/>
    <property type="match status" value="1"/>
</dbReference>
<dbReference type="Pfam" id="PF07840">
    <property type="entry name" value="FadR_C"/>
    <property type="match status" value="1"/>
</dbReference>
<dbReference type="AlphaFoldDB" id="A0A1T4YZC8"/>
<keyword evidence="2" id="KW-0238">DNA-binding</keyword>
<dbReference type="PANTHER" id="PTHR43537">
    <property type="entry name" value="TRANSCRIPTIONAL REGULATOR, GNTR FAMILY"/>
    <property type="match status" value="1"/>
</dbReference>
<sequence length="231" mass="27134">MSRTKNIEKEIIKAIIQGEFSAGSQMETERELAIIYQVGRPAIREILQRLNYGGWLTLRKGQPAIVNDYWHDGNITTIIDIVQHFDHIPDTFVLYFLELRIALTPQYVKKAVMLNHPKVVSILSQVDELIDCKEQFALYDWKMQKELARLSKNPIFSLTLNSFEPVYVKMAMKYFSLSFCRKASLNYYKKLMEVALKGDYQQAEELAHSMMRKSYALWDRHISTEKNRMRI</sequence>
<dbReference type="InterPro" id="IPR036388">
    <property type="entry name" value="WH-like_DNA-bd_sf"/>
</dbReference>
<dbReference type="PROSITE" id="PS50949">
    <property type="entry name" value="HTH_GNTR"/>
    <property type="match status" value="1"/>
</dbReference>
<dbReference type="InterPro" id="IPR000524">
    <property type="entry name" value="Tscrpt_reg_HTH_GntR"/>
</dbReference>
<keyword evidence="3" id="KW-0804">Transcription</keyword>
<dbReference type="Gene3D" id="1.10.10.10">
    <property type="entry name" value="Winged helix-like DNA-binding domain superfamily/Winged helix DNA-binding domain"/>
    <property type="match status" value="1"/>
</dbReference>
<dbReference type="SUPFAM" id="SSF48008">
    <property type="entry name" value="GntR ligand-binding domain-like"/>
    <property type="match status" value="1"/>
</dbReference>
<reference evidence="6" key="1">
    <citation type="submission" date="2017-02" db="EMBL/GenBank/DDBJ databases">
        <authorList>
            <person name="Varghese N."/>
            <person name="Submissions S."/>
        </authorList>
    </citation>
    <scope>NUCLEOTIDE SEQUENCE [LARGE SCALE GENOMIC DNA]</scope>
    <source>
        <strain evidence="6">DSM 23966</strain>
    </source>
</reference>
<dbReference type="RefSeq" id="WP_009498811.1">
    <property type="nucleotide sequence ID" value="NZ_FUYJ01000012.1"/>
</dbReference>
<proteinExistence type="predicted"/>
<evidence type="ECO:0000313" key="6">
    <source>
        <dbReference type="Proteomes" id="UP000190042"/>
    </source>
</evidence>
<dbReference type="InterPro" id="IPR036390">
    <property type="entry name" value="WH_DNA-bd_sf"/>
</dbReference>
<protein>
    <submittedName>
        <fullName evidence="5">GntR family transcriptional regulator, negative regulator for fad regulon and positive regulator of fabA</fullName>
    </submittedName>
</protein>
<dbReference type="GO" id="GO:0000062">
    <property type="term" value="F:fatty-acyl-CoA binding"/>
    <property type="evidence" value="ECO:0007669"/>
    <property type="project" value="InterPro"/>
</dbReference>
<evidence type="ECO:0000313" key="5">
    <source>
        <dbReference type="EMBL" id="SKB07149.1"/>
    </source>
</evidence>
<dbReference type="GO" id="GO:0003700">
    <property type="term" value="F:DNA-binding transcription factor activity"/>
    <property type="evidence" value="ECO:0007669"/>
    <property type="project" value="InterPro"/>
</dbReference>
<evidence type="ECO:0000256" key="2">
    <source>
        <dbReference type="ARBA" id="ARBA00023125"/>
    </source>
</evidence>
<dbReference type="Gene3D" id="1.20.120.530">
    <property type="entry name" value="GntR ligand-binding domain-like"/>
    <property type="match status" value="1"/>
</dbReference>
<dbReference type="Pfam" id="PF00392">
    <property type="entry name" value="GntR"/>
    <property type="match status" value="1"/>
</dbReference>
<evidence type="ECO:0000256" key="1">
    <source>
        <dbReference type="ARBA" id="ARBA00023015"/>
    </source>
</evidence>
<dbReference type="InterPro" id="IPR008920">
    <property type="entry name" value="TF_FadR/GntR_C"/>
</dbReference>
<keyword evidence="6" id="KW-1185">Reference proteome</keyword>